<feature type="signal peptide" evidence="1">
    <location>
        <begin position="1"/>
        <end position="27"/>
    </location>
</feature>
<sequence length="160" mass="17351">MLKFLLFIFSFVVTLIVPLITSSTTTCQNNSLACCAGYASSASRSTTIYLINLGDEEITYDSAYLNHGKWTPDCSAVGVDPVLNSNAVAFASGSDSHFGGTGGLATFMIGDSYLSIGWENPYVGENLFTVSISEKFTNETISYGWKDMVYIVIIRNKSTE</sequence>
<keyword evidence="3" id="KW-1185">Reference proteome</keyword>
<comment type="caution">
    <text evidence="2">The sequence shown here is derived from an EMBL/GenBank/DDBJ whole genome shotgun (WGS) entry which is preliminary data.</text>
</comment>
<organism evidence="2 3">
    <name type="scientific">Gigaspora margarita</name>
    <dbReference type="NCBI Taxonomy" id="4874"/>
    <lineage>
        <taxon>Eukaryota</taxon>
        <taxon>Fungi</taxon>
        <taxon>Fungi incertae sedis</taxon>
        <taxon>Mucoromycota</taxon>
        <taxon>Glomeromycotina</taxon>
        <taxon>Glomeromycetes</taxon>
        <taxon>Diversisporales</taxon>
        <taxon>Gigasporaceae</taxon>
        <taxon>Gigaspora</taxon>
    </lineage>
</organism>
<dbReference type="OrthoDB" id="2418366at2759"/>
<accession>A0A8H4B5G2</accession>
<protein>
    <submittedName>
        <fullName evidence="2">Uncharacterized protein</fullName>
    </submittedName>
</protein>
<dbReference type="EMBL" id="WTPW01000008">
    <property type="protein sequence ID" value="KAF0561614.1"/>
    <property type="molecule type" value="Genomic_DNA"/>
</dbReference>
<dbReference type="Gene3D" id="2.60.270.50">
    <property type="match status" value="1"/>
</dbReference>
<reference evidence="2 3" key="1">
    <citation type="journal article" date="2019" name="Environ. Microbiol.">
        <title>At the nexus of three kingdoms: the genome of the mycorrhizal fungus Gigaspora margarita provides insights into plant, endobacterial and fungal interactions.</title>
        <authorList>
            <person name="Venice F."/>
            <person name="Ghignone S."/>
            <person name="Salvioli di Fossalunga A."/>
            <person name="Amselem J."/>
            <person name="Novero M."/>
            <person name="Xianan X."/>
            <person name="Sedzielewska Toro K."/>
            <person name="Morin E."/>
            <person name="Lipzen A."/>
            <person name="Grigoriev I.V."/>
            <person name="Henrissat B."/>
            <person name="Martin F.M."/>
            <person name="Bonfante P."/>
        </authorList>
    </citation>
    <scope>NUCLEOTIDE SEQUENCE [LARGE SCALE GENOMIC DNA]</scope>
    <source>
        <strain evidence="2 3">BEG34</strain>
    </source>
</reference>
<keyword evidence="1" id="KW-0732">Signal</keyword>
<evidence type="ECO:0000313" key="2">
    <source>
        <dbReference type="EMBL" id="KAF0561614.1"/>
    </source>
</evidence>
<gene>
    <name evidence="2" type="ORF">F8M41_022528</name>
</gene>
<evidence type="ECO:0000256" key="1">
    <source>
        <dbReference type="SAM" id="SignalP"/>
    </source>
</evidence>
<evidence type="ECO:0000313" key="3">
    <source>
        <dbReference type="Proteomes" id="UP000439903"/>
    </source>
</evidence>
<name>A0A8H4B5G2_GIGMA</name>
<dbReference type="Proteomes" id="UP000439903">
    <property type="component" value="Unassembled WGS sequence"/>
</dbReference>
<feature type="chain" id="PRO_5034585665" evidence="1">
    <location>
        <begin position="28"/>
        <end position="160"/>
    </location>
</feature>
<dbReference type="AlphaFoldDB" id="A0A8H4B5G2"/>
<proteinExistence type="predicted"/>